<reference evidence="1" key="1">
    <citation type="submission" date="2021-06" db="EMBL/GenBank/DDBJ databases">
        <authorList>
            <person name="Kallberg Y."/>
            <person name="Tangrot J."/>
            <person name="Rosling A."/>
        </authorList>
    </citation>
    <scope>NUCLEOTIDE SEQUENCE</scope>
    <source>
        <strain evidence="1">IL203A</strain>
    </source>
</reference>
<feature type="non-terminal residue" evidence="1">
    <location>
        <position position="1"/>
    </location>
</feature>
<dbReference type="Proteomes" id="UP000789702">
    <property type="component" value="Unassembled WGS sequence"/>
</dbReference>
<dbReference type="EMBL" id="CAJVPU010036165">
    <property type="protein sequence ID" value="CAG8729472.1"/>
    <property type="molecule type" value="Genomic_DNA"/>
</dbReference>
<evidence type="ECO:0000313" key="2">
    <source>
        <dbReference type="Proteomes" id="UP000789702"/>
    </source>
</evidence>
<name>A0ACA9PXN0_9GLOM</name>
<sequence length="64" mass="7443">GVGPNEAKTEKVKKFPISENLCQLKGFIGLASYYHCFIKGFTMIARPLYKLLEKDVQYKWEEDQ</sequence>
<keyword evidence="2" id="KW-1185">Reference proteome</keyword>
<protein>
    <submittedName>
        <fullName evidence="1">5113_t:CDS:1</fullName>
    </submittedName>
</protein>
<proteinExistence type="predicted"/>
<accession>A0ACA9PXN0</accession>
<gene>
    <name evidence="1" type="ORF">DHETER_LOCUS13344</name>
</gene>
<organism evidence="1 2">
    <name type="scientific">Dentiscutata heterogama</name>
    <dbReference type="NCBI Taxonomy" id="1316150"/>
    <lineage>
        <taxon>Eukaryota</taxon>
        <taxon>Fungi</taxon>
        <taxon>Fungi incertae sedis</taxon>
        <taxon>Mucoromycota</taxon>
        <taxon>Glomeromycotina</taxon>
        <taxon>Glomeromycetes</taxon>
        <taxon>Diversisporales</taxon>
        <taxon>Gigasporaceae</taxon>
        <taxon>Dentiscutata</taxon>
    </lineage>
</organism>
<evidence type="ECO:0000313" key="1">
    <source>
        <dbReference type="EMBL" id="CAG8729472.1"/>
    </source>
</evidence>
<comment type="caution">
    <text evidence="1">The sequence shown here is derived from an EMBL/GenBank/DDBJ whole genome shotgun (WGS) entry which is preliminary data.</text>
</comment>